<protein>
    <submittedName>
        <fullName evidence="2">Uncharacterized protein</fullName>
    </submittedName>
</protein>
<dbReference type="EMBL" id="NRRL01000037">
    <property type="protein sequence ID" value="MBK1669047.1"/>
    <property type="molecule type" value="Genomic_DNA"/>
</dbReference>
<gene>
    <name evidence="2" type="ORF">CKO28_13495</name>
</gene>
<accession>A0ABS1DG11</accession>
<reference evidence="2 3" key="1">
    <citation type="journal article" date="2020" name="Microorganisms">
        <title>Osmotic Adaptation and Compatible Solute Biosynthesis of Phototrophic Bacteria as Revealed from Genome Analyses.</title>
        <authorList>
            <person name="Imhoff J.F."/>
            <person name="Rahn T."/>
            <person name="Kunzel S."/>
            <person name="Keller A."/>
            <person name="Neulinger S.C."/>
        </authorList>
    </citation>
    <scope>NUCLEOTIDE SEQUENCE [LARGE SCALE GENOMIC DNA]</scope>
    <source>
        <strain evidence="2 3">DSM 9895</strain>
    </source>
</reference>
<organism evidence="2 3">
    <name type="scientific">Rhodovibrio sodomensis</name>
    <dbReference type="NCBI Taxonomy" id="1088"/>
    <lineage>
        <taxon>Bacteria</taxon>
        <taxon>Pseudomonadati</taxon>
        <taxon>Pseudomonadota</taxon>
        <taxon>Alphaproteobacteria</taxon>
        <taxon>Rhodospirillales</taxon>
        <taxon>Rhodovibrionaceae</taxon>
        <taxon>Rhodovibrio</taxon>
    </lineage>
</organism>
<evidence type="ECO:0000313" key="3">
    <source>
        <dbReference type="Proteomes" id="UP001296873"/>
    </source>
</evidence>
<dbReference type="RefSeq" id="WP_200341374.1">
    <property type="nucleotide sequence ID" value="NZ_NRRL01000037.1"/>
</dbReference>
<keyword evidence="3" id="KW-1185">Reference proteome</keyword>
<keyword evidence="1" id="KW-1133">Transmembrane helix</keyword>
<evidence type="ECO:0000256" key="1">
    <source>
        <dbReference type="SAM" id="Phobius"/>
    </source>
</evidence>
<comment type="caution">
    <text evidence="2">The sequence shown here is derived from an EMBL/GenBank/DDBJ whole genome shotgun (WGS) entry which is preliminary data.</text>
</comment>
<feature type="transmembrane region" description="Helical" evidence="1">
    <location>
        <begin position="6"/>
        <end position="22"/>
    </location>
</feature>
<keyword evidence="1" id="KW-0472">Membrane</keyword>
<feature type="transmembrane region" description="Helical" evidence="1">
    <location>
        <begin position="29"/>
        <end position="49"/>
    </location>
</feature>
<keyword evidence="1" id="KW-0812">Transmembrane</keyword>
<sequence>MLFELIATISAAVGAAGVAILLRRLTRGWLARWFVPVAAGAAMLGVTIVNEYTWYERTRDSLPDGVVVANVHRSQEMYRPWTYLFPYVDRFAAIDRASIRTHPDRPGQRIVQLLFYGRWQQPRQATIVVDCARGLRARLTGAVGFGPDGELANVNWHKVAADDPVQRASCADLS</sequence>
<dbReference type="Proteomes" id="UP001296873">
    <property type="component" value="Unassembled WGS sequence"/>
</dbReference>
<evidence type="ECO:0000313" key="2">
    <source>
        <dbReference type="EMBL" id="MBK1669047.1"/>
    </source>
</evidence>
<proteinExistence type="predicted"/>
<name>A0ABS1DG11_9PROT</name>